<evidence type="ECO:0000313" key="2">
    <source>
        <dbReference type="EMBL" id="KAJ4960274.1"/>
    </source>
</evidence>
<gene>
    <name evidence="2" type="ORF">NE237_020184</name>
</gene>
<reference evidence="2" key="1">
    <citation type="journal article" date="2023" name="Plant J.">
        <title>The genome of the king protea, Protea cynaroides.</title>
        <authorList>
            <person name="Chang J."/>
            <person name="Duong T.A."/>
            <person name="Schoeman C."/>
            <person name="Ma X."/>
            <person name="Roodt D."/>
            <person name="Barker N."/>
            <person name="Li Z."/>
            <person name="Van de Peer Y."/>
            <person name="Mizrachi E."/>
        </authorList>
    </citation>
    <scope>NUCLEOTIDE SEQUENCE</scope>
    <source>
        <tissue evidence="2">Young leaves</tissue>
    </source>
</reference>
<dbReference type="Proteomes" id="UP001141806">
    <property type="component" value="Unassembled WGS sequence"/>
</dbReference>
<feature type="compositionally biased region" description="Basic and acidic residues" evidence="1">
    <location>
        <begin position="31"/>
        <end position="40"/>
    </location>
</feature>
<sequence length="178" mass="20147">MADEDPIEYELFEGLEPLDPSLPWDYPNDPKATEASKEEVVSSMIEEPSRPPPEQQLPTPPPPPPPSPPVVVQELDASGSRSSRKKPREPKWPYWLPPDWHIHTKTRKSGQVDKESVEMDERIRSDVDVEIRDALLDFVEMGMKDTPSSIEGQFGRAKKKIVRARARPGMIRSMGLAQ</sequence>
<proteinExistence type="predicted"/>
<feature type="compositionally biased region" description="Pro residues" evidence="1">
    <location>
        <begin position="50"/>
        <end position="69"/>
    </location>
</feature>
<dbReference type="OrthoDB" id="2007687at2759"/>
<name>A0A9Q0K1E7_9MAGN</name>
<dbReference type="EMBL" id="JAMYWD010000009">
    <property type="protein sequence ID" value="KAJ4960274.1"/>
    <property type="molecule type" value="Genomic_DNA"/>
</dbReference>
<protein>
    <submittedName>
        <fullName evidence="2">Uncharacterized protein</fullName>
    </submittedName>
</protein>
<organism evidence="2 3">
    <name type="scientific">Protea cynaroides</name>
    <dbReference type="NCBI Taxonomy" id="273540"/>
    <lineage>
        <taxon>Eukaryota</taxon>
        <taxon>Viridiplantae</taxon>
        <taxon>Streptophyta</taxon>
        <taxon>Embryophyta</taxon>
        <taxon>Tracheophyta</taxon>
        <taxon>Spermatophyta</taxon>
        <taxon>Magnoliopsida</taxon>
        <taxon>Proteales</taxon>
        <taxon>Proteaceae</taxon>
        <taxon>Protea</taxon>
    </lineage>
</organism>
<comment type="caution">
    <text evidence="2">The sequence shown here is derived from an EMBL/GenBank/DDBJ whole genome shotgun (WGS) entry which is preliminary data.</text>
</comment>
<evidence type="ECO:0000313" key="3">
    <source>
        <dbReference type="Proteomes" id="UP001141806"/>
    </source>
</evidence>
<dbReference type="AlphaFoldDB" id="A0A9Q0K1E7"/>
<feature type="region of interest" description="Disordered" evidence="1">
    <location>
        <begin position="1"/>
        <end position="100"/>
    </location>
</feature>
<accession>A0A9Q0K1E7</accession>
<evidence type="ECO:0000256" key="1">
    <source>
        <dbReference type="SAM" id="MobiDB-lite"/>
    </source>
</evidence>
<feature type="compositionally biased region" description="Acidic residues" evidence="1">
    <location>
        <begin position="1"/>
        <end position="13"/>
    </location>
</feature>
<keyword evidence="3" id="KW-1185">Reference proteome</keyword>